<feature type="transmembrane region" description="Helical" evidence="17">
    <location>
        <begin position="349"/>
        <end position="377"/>
    </location>
</feature>
<evidence type="ECO:0000256" key="10">
    <source>
        <dbReference type="ARBA" id="ARBA00033270"/>
    </source>
</evidence>
<keyword evidence="5" id="KW-0133">Cell shape</keyword>
<keyword evidence="6" id="KW-0573">Peptidoglycan synthesis</keyword>
<evidence type="ECO:0000313" key="19">
    <source>
        <dbReference type="Proteomes" id="UP001206692"/>
    </source>
</evidence>
<evidence type="ECO:0000256" key="17">
    <source>
        <dbReference type="SAM" id="Phobius"/>
    </source>
</evidence>
<evidence type="ECO:0000256" key="6">
    <source>
        <dbReference type="ARBA" id="ARBA00022984"/>
    </source>
</evidence>
<keyword evidence="3" id="KW-0808">Transferase</keyword>
<dbReference type="RefSeq" id="WP_227163220.1">
    <property type="nucleotide sequence ID" value="NZ_JAJCIO010000021.1"/>
</dbReference>
<keyword evidence="8 17" id="KW-0472">Membrane</keyword>
<comment type="function">
    <text evidence="16">Peptidoglycan polymerase that is essential for cell division.</text>
</comment>
<dbReference type="EMBL" id="JANGEW010000019">
    <property type="protein sequence ID" value="MCQ5343291.1"/>
    <property type="molecule type" value="Genomic_DNA"/>
</dbReference>
<feature type="transmembrane region" description="Helical" evidence="17">
    <location>
        <begin position="317"/>
        <end position="337"/>
    </location>
</feature>
<feature type="transmembrane region" description="Helical" evidence="17">
    <location>
        <begin position="55"/>
        <end position="73"/>
    </location>
</feature>
<feature type="transmembrane region" description="Helical" evidence="17">
    <location>
        <begin position="85"/>
        <end position="109"/>
    </location>
</feature>
<comment type="caution">
    <text evidence="18">The sequence shown here is derived from an EMBL/GenBank/DDBJ whole genome shotgun (WGS) entry which is preliminary data.</text>
</comment>
<comment type="similarity">
    <text evidence="11">Belongs to the SEDS family. FtsW subfamily.</text>
</comment>
<evidence type="ECO:0000256" key="8">
    <source>
        <dbReference type="ARBA" id="ARBA00023136"/>
    </source>
</evidence>
<protein>
    <recommendedName>
        <fullName evidence="12">Probable peptidoglycan glycosyltransferase FtsW</fullName>
        <ecNumber evidence="14">2.4.99.28</ecNumber>
    </recommendedName>
    <alternativeName>
        <fullName evidence="13">Cell division protein FtsW</fullName>
    </alternativeName>
    <alternativeName>
        <fullName evidence="10">Cell wall polymerase</fullName>
    </alternativeName>
    <alternativeName>
        <fullName evidence="9">Peptidoglycan polymerase</fullName>
    </alternativeName>
</protein>
<evidence type="ECO:0000256" key="1">
    <source>
        <dbReference type="ARBA" id="ARBA00004141"/>
    </source>
</evidence>
<dbReference type="PROSITE" id="PS00428">
    <property type="entry name" value="FTSW_RODA_SPOVE"/>
    <property type="match status" value="1"/>
</dbReference>
<feature type="transmembrane region" description="Helical" evidence="17">
    <location>
        <begin position="170"/>
        <end position="193"/>
    </location>
</feature>
<feature type="transmembrane region" description="Helical" evidence="17">
    <location>
        <begin position="199"/>
        <end position="219"/>
    </location>
</feature>
<evidence type="ECO:0000256" key="11">
    <source>
        <dbReference type="ARBA" id="ARBA00038053"/>
    </source>
</evidence>
<keyword evidence="7 17" id="KW-1133">Transmembrane helix</keyword>
<dbReference type="PANTHER" id="PTHR30474">
    <property type="entry name" value="CELL CYCLE PROTEIN"/>
    <property type="match status" value="1"/>
</dbReference>
<keyword evidence="19" id="KW-1185">Reference proteome</keyword>
<feature type="transmembrane region" description="Helical" evidence="17">
    <location>
        <begin position="231"/>
        <end position="249"/>
    </location>
</feature>
<proteinExistence type="inferred from homology"/>
<evidence type="ECO:0000256" key="5">
    <source>
        <dbReference type="ARBA" id="ARBA00022960"/>
    </source>
</evidence>
<evidence type="ECO:0000256" key="9">
    <source>
        <dbReference type="ARBA" id="ARBA00032370"/>
    </source>
</evidence>
<dbReference type="EC" id="2.4.99.28" evidence="14"/>
<feature type="transmembrane region" description="Helical" evidence="17">
    <location>
        <begin position="121"/>
        <end position="138"/>
    </location>
</feature>
<keyword evidence="2" id="KW-0328">Glycosyltransferase</keyword>
<evidence type="ECO:0000256" key="7">
    <source>
        <dbReference type="ARBA" id="ARBA00022989"/>
    </source>
</evidence>
<evidence type="ECO:0000256" key="3">
    <source>
        <dbReference type="ARBA" id="ARBA00022679"/>
    </source>
</evidence>
<organism evidence="18 19">
    <name type="scientific">Megasphaera massiliensis</name>
    <dbReference type="NCBI Taxonomy" id="1232428"/>
    <lineage>
        <taxon>Bacteria</taxon>
        <taxon>Bacillati</taxon>
        <taxon>Bacillota</taxon>
        <taxon>Negativicutes</taxon>
        <taxon>Veillonellales</taxon>
        <taxon>Veillonellaceae</taxon>
        <taxon>Megasphaera</taxon>
    </lineage>
</organism>
<dbReference type="PANTHER" id="PTHR30474:SF2">
    <property type="entry name" value="PEPTIDOGLYCAN GLYCOSYLTRANSFERASE FTSW-RELATED"/>
    <property type="match status" value="1"/>
</dbReference>
<feature type="transmembrane region" description="Helical" evidence="17">
    <location>
        <begin position="383"/>
        <end position="402"/>
    </location>
</feature>
<evidence type="ECO:0000256" key="12">
    <source>
        <dbReference type="ARBA" id="ARBA00041185"/>
    </source>
</evidence>
<dbReference type="Proteomes" id="UP001206692">
    <property type="component" value="Unassembled WGS sequence"/>
</dbReference>
<evidence type="ECO:0000313" key="18">
    <source>
        <dbReference type="EMBL" id="MCQ5343291.1"/>
    </source>
</evidence>
<reference evidence="18 19" key="1">
    <citation type="submission" date="2022-06" db="EMBL/GenBank/DDBJ databases">
        <title>Isolation of gut microbiota from human fecal samples.</title>
        <authorList>
            <person name="Pamer E.G."/>
            <person name="Barat B."/>
            <person name="Waligurski E."/>
            <person name="Medina S."/>
            <person name="Paddock L."/>
            <person name="Mostad J."/>
        </authorList>
    </citation>
    <scope>NUCLEOTIDE SEQUENCE [LARGE SCALE GENOMIC DNA]</scope>
    <source>
        <strain evidence="18 19">DFI.1.1</strain>
    </source>
</reference>
<evidence type="ECO:0000256" key="13">
    <source>
        <dbReference type="ARBA" id="ARBA00041418"/>
    </source>
</evidence>
<sequence length="424" mass="47007">MLSKKMNAETKARRSNLLWMLASVSLLVVIGLENILSSTFVLDEGASLSGYLGKQLGFLVAGVVIARVIWKLGYQFIRRWCSKIVLINIVCLIAVKFVGITVNGARRWLGFGAFSFQPSEFAKLAAIITMAAAIAFYLERHGNKELMSLHLRNIFPIDKLERKIPFGKRLFALFLNRYGLFAFFPTLFFAFLVALQPDAGTAIVIFFPVLMMFFCCELTVIHTKFSWKQRLAFAIGVVALIGLGVYLFAHSYQMMRIVTWWDPWPYSQSSGYQTVQSYIAVGSGGVFGQGMGTGISKFNYLPEAHTDFAFAVIAQEWGLIGAVTVLFLFCSLLSVGVKTAIRCRDRFGTFLALGITFSLCIQGLINMAMVMGIVPVVGVPLPFISYGGSSLILNIISVTFLLRISYDNFCEAEAGQADVEQEPF</sequence>
<evidence type="ECO:0000256" key="14">
    <source>
        <dbReference type="ARBA" id="ARBA00044770"/>
    </source>
</evidence>
<name>A0ABT1STT2_9FIRM</name>
<dbReference type="InterPro" id="IPR001182">
    <property type="entry name" value="FtsW/RodA"/>
</dbReference>
<evidence type="ECO:0000256" key="2">
    <source>
        <dbReference type="ARBA" id="ARBA00022676"/>
    </source>
</evidence>
<evidence type="ECO:0000256" key="16">
    <source>
        <dbReference type="ARBA" id="ARBA00049966"/>
    </source>
</evidence>
<gene>
    <name evidence="18" type="ORF">NE675_09710</name>
</gene>
<comment type="catalytic activity">
    <reaction evidence="15">
        <text>[GlcNAc-(1-&gt;4)-Mur2Ac(oyl-L-Ala-gamma-D-Glu-L-Lys-D-Ala-D-Ala)](n)-di-trans,octa-cis-undecaprenyl diphosphate + beta-D-GlcNAc-(1-&gt;4)-Mur2Ac(oyl-L-Ala-gamma-D-Glu-L-Lys-D-Ala-D-Ala)-di-trans,octa-cis-undecaprenyl diphosphate = [GlcNAc-(1-&gt;4)-Mur2Ac(oyl-L-Ala-gamma-D-Glu-L-Lys-D-Ala-D-Ala)](n+1)-di-trans,octa-cis-undecaprenyl diphosphate + di-trans,octa-cis-undecaprenyl diphosphate + H(+)</text>
        <dbReference type="Rhea" id="RHEA:23708"/>
        <dbReference type="Rhea" id="RHEA-COMP:9602"/>
        <dbReference type="Rhea" id="RHEA-COMP:9603"/>
        <dbReference type="ChEBI" id="CHEBI:15378"/>
        <dbReference type="ChEBI" id="CHEBI:58405"/>
        <dbReference type="ChEBI" id="CHEBI:60033"/>
        <dbReference type="ChEBI" id="CHEBI:78435"/>
        <dbReference type="EC" id="2.4.99.28"/>
    </reaction>
</comment>
<evidence type="ECO:0000256" key="15">
    <source>
        <dbReference type="ARBA" id="ARBA00049902"/>
    </source>
</evidence>
<accession>A0ABT1STT2</accession>
<comment type="subcellular location">
    <subcellularLocation>
        <location evidence="1">Membrane</location>
        <topology evidence="1">Multi-pass membrane protein</topology>
    </subcellularLocation>
</comment>
<dbReference type="Pfam" id="PF01098">
    <property type="entry name" value="FTSW_RODA_SPOVE"/>
    <property type="match status" value="1"/>
</dbReference>
<keyword evidence="4 17" id="KW-0812">Transmembrane</keyword>
<evidence type="ECO:0000256" key="4">
    <source>
        <dbReference type="ARBA" id="ARBA00022692"/>
    </source>
</evidence>
<dbReference type="InterPro" id="IPR018365">
    <property type="entry name" value="Cell_cycle_FtsW-rel_CS"/>
</dbReference>